<evidence type="ECO:0000256" key="5">
    <source>
        <dbReference type="ARBA" id="ARBA00023136"/>
    </source>
</evidence>
<keyword evidence="5 8" id="KW-0472">Membrane</keyword>
<sequence>MEDFAEILFGLGDKLTAHIVLAASAIGLGIAVALPLAVWASRSQTVNRVALGFASLVQTIPALALLALFFPILLSLRSVFGEGLPTLGFLPALLALALYALLPILRNAVTAQANLDPGVLEAADGVGMTKWQKLRLVEAPLSAPFIMAGIRTASVWTIGAATLSTTIGQPSLGDPIFAGLQTQNWALVLAGCFASAALALVTDMLLGLIERGLAARNRWQYGSGFLAVALGLMAAIIFQFGDDWFGEQREDGDLGPIVIASKQFSEQYILAQLIGAQLRKAGFEVEYRDGLGSAVVHSAVASSNIDVSVDYTGTIWTNNLKRTDNPGRDAMYETIKAWEREENGVRVLGRLGFENAYAFAMRADRANALGITSLGDLVPVAGNLTVGGDPEFFERPEWIAVRDAYGMEFGETRNFSPTFMYNALRSGEADVISAYTSDGRIAADRLIILEDPREALPSYDAMVMMSPRVAGEDAIAEALMPLIGGISVEVMREANFAVDREGEGKLSPADAAAELAKKIGL</sequence>
<accession>A0A547PAQ0</accession>
<dbReference type="PROSITE" id="PS50928">
    <property type="entry name" value="ABC_TM1"/>
    <property type="match status" value="1"/>
</dbReference>
<dbReference type="Gene3D" id="3.40.190.120">
    <property type="entry name" value="Osmoprotection protein (prox), domain 2"/>
    <property type="match status" value="1"/>
</dbReference>
<name>A0A547PAQ0_9SPHN</name>
<dbReference type="OrthoDB" id="9801163at2"/>
<feature type="domain" description="ABC transmembrane type-1" evidence="9">
    <location>
        <begin position="15"/>
        <end position="206"/>
    </location>
</feature>
<dbReference type="Pfam" id="PF00528">
    <property type="entry name" value="BPD_transp_1"/>
    <property type="match status" value="1"/>
</dbReference>
<comment type="similarity">
    <text evidence="7">In the N-terminal section; belongs to the binding-protein-dependent transport system permease family.</text>
</comment>
<feature type="transmembrane region" description="Helical" evidence="8">
    <location>
        <begin position="185"/>
        <end position="209"/>
    </location>
</feature>
<dbReference type="GO" id="GO:0043190">
    <property type="term" value="C:ATP-binding cassette (ABC) transporter complex"/>
    <property type="evidence" value="ECO:0007669"/>
    <property type="project" value="InterPro"/>
</dbReference>
<feature type="transmembrane region" description="Helical" evidence="8">
    <location>
        <begin position="141"/>
        <end position="165"/>
    </location>
</feature>
<comment type="similarity">
    <text evidence="6">In the C-terminal section; belongs to the OsmX family.</text>
</comment>
<feature type="transmembrane region" description="Helical" evidence="8">
    <location>
        <begin position="51"/>
        <end position="74"/>
    </location>
</feature>
<dbReference type="SUPFAM" id="SSF161098">
    <property type="entry name" value="MetI-like"/>
    <property type="match status" value="1"/>
</dbReference>
<protein>
    <submittedName>
        <fullName evidence="10">ABC transporter permease subunit</fullName>
    </submittedName>
</protein>
<evidence type="ECO:0000256" key="6">
    <source>
        <dbReference type="ARBA" id="ARBA00035642"/>
    </source>
</evidence>
<dbReference type="Pfam" id="PF04069">
    <property type="entry name" value="OpuAC"/>
    <property type="match status" value="1"/>
</dbReference>
<dbReference type="Gene3D" id="1.10.3720.10">
    <property type="entry name" value="MetI-like"/>
    <property type="match status" value="1"/>
</dbReference>
<evidence type="ECO:0000313" key="10">
    <source>
        <dbReference type="EMBL" id="TRD11167.1"/>
    </source>
</evidence>
<dbReference type="EMBL" id="VHJK01000001">
    <property type="protein sequence ID" value="TRD11167.1"/>
    <property type="molecule type" value="Genomic_DNA"/>
</dbReference>
<evidence type="ECO:0000256" key="1">
    <source>
        <dbReference type="ARBA" id="ARBA00004651"/>
    </source>
</evidence>
<dbReference type="InterPro" id="IPR051204">
    <property type="entry name" value="ABC_transp_perm/SBD"/>
</dbReference>
<dbReference type="Gene3D" id="3.40.190.10">
    <property type="entry name" value="Periplasmic binding protein-like II"/>
    <property type="match status" value="1"/>
</dbReference>
<feature type="transmembrane region" description="Helical" evidence="8">
    <location>
        <begin position="86"/>
        <end position="105"/>
    </location>
</feature>
<dbReference type="PANTHER" id="PTHR30177">
    <property type="entry name" value="GLYCINE BETAINE/L-PROLINE TRANSPORT SYSTEM PERMEASE PROTEIN PROW"/>
    <property type="match status" value="1"/>
</dbReference>
<organism evidence="10 11">
    <name type="scientific">Erythrobacter insulae</name>
    <dbReference type="NCBI Taxonomy" id="2584124"/>
    <lineage>
        <taxon>Bacteria</taxon>
        <taxon>Pseudomonadati</taxon>
        <taxon>Pseudomonadota</taxon>
        <taxon>Alphaproteobacteria</taxon>
        <taxon>Sphingomonadales</taxon>
        <taxon>Erythrobacteraceae</taxon>
        <taxon>Erythrobacter/Porphyrobacter group</taxon>
        <taxon>Erythrobacter</taxon>
    </lineage>
</organism>
<dbReference type="PANTHER" id="PTHR30177:SF4">
    <property type="entry name" value="OSMOPROTECTANT IMPORT PERMEASE PROTEIN OSMW"/>
    <property type="match status" value="1"/>
</dbReference>
<evidence type="ECO:0000259" key="9">
    <source>
        <dbReference type="PROSITE" id="PS50928"/>
    </source>
</evidence>
<comment type="similarity">
    <text evidence="8">Belongs to the binding-protein-dependent transport system permease family.</text>
</comment>
<evidence type="ECO:0000256" key="4">
    <source>
        <dbReference type="ARBA" id="ARBA00022989"/>
    </source>
</evidence>
<gene>
    <name evidence="10" type="ORF">FGU71_04395</name>
</gene>
<dbReference type="AlphaFoldDB" id="A0A547PAQ0"/>
<evidence type="ECO:0000256" key="2">
    <source>
        <dbReference type="ARBA" id="ARBA00022448"/>
    </source>
</evidence>
<evidence type="ECO:0000256" key="8">
    <source>
        <dbReference type="RuleBase" id="RU363032"/>
    </source>
</evidence>
<keyword evidence="3 8" id="KW-0812">Transmembrane</keyword>
<dbReference type="GO" id="GO:0022857">
    <property type="term" value="F:transmembrane transporter activity"/>
    <property type="evidence" value="ECO:0007669"/>
    <property type="project" value="InterPro"/>
</dbReference>
<reference evidence="10 11" key="1">
    <citation type="submission" date="2019-06" db="EMBL/GenBank/DDBJ databases">
        <title>Erythrobacter insulae sp. nov., isolated from a tidal flat.</title>
        <authorList>
            <person name="Yoon J.-H."/>
        </authorList>
    </citation>
    <scope>NUCLEOTIDE SEQUENCE [LARGE SCALE GENOMIC DNA]</scope>
    <source>
        <strain evidence="10 11">JBTF-M21</strain>
    </source>
</reference>
<dbReference type="RefSeq" id="WP_142787431.1">
    <property type="nucleotide sequence ID" value="NZ_VHJK01000001.1"/>
</dbReference>
<comment type="caution">
    <text evidence="10">The sequence shown here is derived from an EMBL/GenBank/DDBJ whole genome shotgun (WGS) entry which is preliminary data.</text>
</comment>
<keyword evidence="4 8" id="KW-1133">Transmembrane helix</keyword>
<dbReference type="InterPro" id="IPR000515">
    <property type="entry name" value="MetI-like"/>
</dbReference>
<dbReference type="InterPro" id="IPR035906">
    <property type="entry name" value="MetI-like_sf"/>
</dbReference>
<dbReference type="Proteomes" id="UP000316343">
    <property type="component" value="Unassembled WGS sequence"/>
</dbReference>
<keyword evidence="2 8" id="KW-0813">Transport</keyword>
<dbReference type="SUPFAM" id="SSF53850">
    <property type="entry name" value="Periplasmic binding protein-like II"/>
    <property type="match status" value="1"/>
</dbReference>
<comment type="subcellular location">
    <subcellularLocation>
        <location evidence="1 8">Cell membrane</location>
        <topology evidence="1 8">Multi-pass membrane protein</topology>
    </subcellularLocation>
</comment>
<evidence type="ECO:0000313" key="11">
    <source>
        <dbReference type="Proteomes" id="UP000316343"/>
    </source>
</evidence>
<proteinExistence type="inferred from homology"/>
<dbReference type="CDD" id="cd06261">
    <property type="entry name" value="TM_PBP2"/>
    <property type="match status" value="1"/>
</dbReference>
<keyword evidence="11" id="KW-1185">Reference proteome</keyword>
<dbReference type="InterPro" id="IPR007210">
    <property type="entry name" value="ABC_Gly_betaine_transp_sub-bd"/>
</dbReference>
<feature type="transmembrane region" description="Helical" evidence="8">
    <location>
        <begin position="221"/>
        <end position="241"/>
    </location>
</feature>
<dbReference type="GO" id="GO:0031460">
    <property type="term" value="P:glycine betaine transport"/>
    <property type="evidence" value="ECO:0007669"/>
    <property type="project" value="TreeGrafter"/>
</dbReference>
<feature type="transmembrane region" description="Helical" evidence="8">
    <location>
        <begin position="15"/>
        <end position="39"/>
    </location>
</feature>
<evidence type="ECO:0000256" key="7">
    <source>
        <dbReference type="ARBA" id="ARBA00035652"/>
    </source>
</evidence>
<evidence type="ECO:0000256" key="3">
    <source>
        <dbReference type="ARBA" id="ARBA00022692"/>
    </source>
</evidence>